<gene>
    <name evidence="1" type="ORF">CCO03_03815</name>
</gene>
<dbReference type="RefSeq" id="WP_087277473.1">
    <property type="nucleotide sequence ID" value="NZ_CP021455.1"/>
</dbReference>
<protein>
    <submittedName>
        <fullName evidence="1">Uncharacterized protein</fullName>
    </submittedName>
</protein>
<dbReference type="KEGG" id="cser:CCO03_03815"/>
<name>A0A1Y0EKG7_9BURK</name>
<dbReference type="EMBL" id="CP021455">
    <property type="protein sequence ID" value="ARU03921.1"/>
    <property type="molecule type" value="Genomic_DNA"/>
</dbReference>
<organism evidence="1 2">
    <name type="scientific">Comamonas serinivorans</name>
    <dbReference type="NCBI Taxonomy" id="1082851"/>
    <lineage>
        <taxon>Bacteria</taxon>
        <taxon>Pseudomonadati</taxon>
        <taxon>Pseudomonadota</taxon>
        <taxon>Betaproteobacteria</taxon>
        <taxon>Burkholderiales</taxon>
        <taxon>Comamonadaceae</taxon>
        <taxon>Comamonas</taxon>
    </lineage>
</organism>
<reference evidence="1 2" key="1">
    <citation type="submission" date="2017-05" db="EMBL/GenBank/DDBJ databases">
        <authorList>
            <person name="Song R."/>
            <person name="Chenine A.L."/>
            <person name="Ruprecht R.M."/>
        </authorList>
    </citation>
    <scope>NUCLEOTIDE SEQUENCE [LARGE SCALE GENOMIC DNA]</scope>
    <source>
        <strain evidence="1 2">DSM 26136</strain>
    </source>
</reference>
<dbReference type="Proteomes" id="UP000196138">
    <property type="component" value="Chromosome"/>
</dbReference>
<evidence type="ECO:0000313" key="2">
    <source>
        <dbReference type="Proteomes" id="UP000196138"/>
    </source>
</evidence>
<keyword evidence="2" id="KW-1185">Reference proteome</keyword>
<accession>A0A1Y0EKG7</accession>
<evidence type="ECO:0000313" key="1">
    <source>
        <dbReference type="EMBL" id="ARU03921.1"/>
    </source>
</evidence>
<sequence length="1439" mass="145407">MPVHAATLVTGVIGSNTTWSAAQSPIVLQGDVVLDGNAMLSVAAGVEIRMAAQASFTLKKGAVQFSGTAANPIVVKSEAASPAPGDWGQWRFTAGTDAARTILNNTQFTHGSGLVIEGASPVLNNVAINHHSGPAISIDLTASPLGTGLSATGNTLNAIAVPAGTIRTPVIWGLVGIPYLVQHGLVEVGSAPIALEPARLKLSPGVVALVRLSLNSAAPSGGYAVDMTSSVPSVASVASRATVAQGQLGADVEIQAQIIGKTSITASHAQLGMAVAEVEVVNLPVMEIVPVAPTIGVNRPYAMSLMLPQAAPAEGLAVTLSNSDNLVLQAPSNLRMPAGKTSLDFEVTGLSDGVARLSAQADGFASALSTVTVRAKALVLPSSVIVAPGAKTPIQIALTEPAPAGGLTINLQMSSTSVATVPVSVTVPAGQSTVRADVSGVALGTAQLSVSASGYQSSQTTVRVDAIAISLEADGNMTLSIEQTLTRRVVLSKPAPAGGVTLQVSMADAGIAKVAPSEVQIPEGQIYGLSPITVTGVATGKTALTVSANGLLSKTVEVTVQAKAQFKFVIAYESSSYTKVSVGKGLVTQTNELYVQRLINGVAAGGAEAVAVNLRCVATSVCSVPATVTIPANQSYAYVPVTGVDLGSTQIEATAAGFAAGTVEAETVTPVVSFPNLDNTRTPASVRDDFRVRLQAPGAHYQQVAATALTVNLSLSDQNPAGVVTGIYTASTGGSLITQAVIAANAYQSSALYVAQPSQAGTYQVAVDIPNIVSTKSAVQTVSSAAQAFKFVIAYESSSYTKVSVGKGLVTQTNELYVQRLINGVAAGGAEAVAVNLRCVATSVCSVPATVTIPANQSYAYVPVTGVDLGSTQIEATAAGFAAGTVEAETVTPVVSFPNLDNTRTPASVRDDFRVRLQAPGAHYQQVAATALTVNLSLSDQNPAGVVTGIYTASTGGSLITQAVIAANAYQSSALYVAQPSQAGTYQVAVDIPNIVSTKSAVQTVSSAAQAFKFVIAYESSSYTKVSVGKGLVTQTNELYVQRLINGVAAGGAEAVAVNLRCVATSVCSVPATVTIPANQSYAYVPVTGVDLGSTQIEATAAGFAAGTVEAETVTPVVSFPNLDNTRTPASVRDDFRVRLQAPGAHYQQVAATALTVNLSLSDQNPAGVVTGIYTASTGGSLITQAVIAANAYQSSALYVAQPSQAGTYQVAVDIPNIVSTKSAVQTVSSAAQAFKFVIAYESSSYTKVSVGKGLVTQTNELYVQRLINGVAAGGAEAVAVNLRCVATSVCSVPATVTIPANQSYAYVPVTGVDLGSTQIEATAAGFAAGTVNVETVTPQLTFYNTPPASLAVGGSVSLRAGVSVPGGHYAPVSASALSVTATSSVPSVATMTSPISWPVNQSYSGVATLTGVAVGSTQITLSAPGFTPVTSSAITVNP</sequence>
<proteinExistence type="predicted"/>
<dbReference type="OrthoDB" id="8788664at2"/>